<evidence type="ECO:0000256" key="7">
    <source>
        <dbReference type="ARBA" id="ARBA00023180"/>
    </source>
</evidence>
<dbReference type="GO" id="GO:0001735">
    <property type="term" value="F:prenylcysteine oxidase activity"/>
    <property type="evidence" value="ECO:0007669"/>
    <property type="project" value="InterPro"/>
</dbReference>
<evidence type="ECO:0000313" key="11">
    <source>
        <dbReference type="Proteomes" id="UP001412239"/>
    </source>
</evidence>
<feature type="signal peptide" evidence="8">
    <location>
        <begin position="1"/>
        <end position="22"/>
    </location>
</feature>
<sequence>MAITKSILLALAALSMTLPLSAHHDSFTHHQNHEGQQPLQVHHNTHENDGTLVQEAKRVAIIGAGSAGSSAAHFLRHFHANTANISRINITIYERNSYIGGRSTTVSAHGNPSYPIELGASTFVPMNENLVNAAKEFDLAVSSISSARPKTVRDSVGVFNGEEMVFVQPYAEGEMGKWWSLARLLYHYGPSAPLRANRLTDETARKFLKMYREPLFPFSSLGEAAGSVGLLEATGMTGEQFLMANGVGNGKFVTELMQSATRVNYGQNLGLIHGLETMVCMAAEGAVSVEGGN</sequence>
<dbReference type="Proteomes" id="UP001412239">
    <property type="component" value="Unassembled WGS sequence"/>
</dbReference>
<dbReference type="PANTHER" id="PTHR15944">
    <property type="entry name" value="FARNESYLCYSTEINE LYASE"/>
    <property type="match status" value="1"/>
</dbReference>
<feature type="domain" description="Prenylcysteine lyase" evidence="9">
    <location>
        <begin position="177"/>
        <end position="293"/>
    </location>
</feature>
<dbReference type="InterPro" id="IPR017046">
    <property type="entry name" value="Prenylcysteine_Oxase1"/>
</dbReference>
<keyword evidence="11" id="KW-1185">Reference proteome</keyword>
<dbReference type="GO" id="GO:0030328">
    <property type="term" value="P:prenylcysteine catabolic process"/>
    <property type="evidence" value="ECO:0007669"/>
    <property type="project" value="InterPro"/>
</dbReference>
<keyword evidence="4 8" id="KW-0732">Signal</keyword>
<dbReference type="EMBL" id="LN891072">
    <property type="protein sequence ID" value="CUS09717.1"/>
    <property type="molecule type" value="Genomic_DNA"/>
</dbReference>
<dbReference type="PANTHER" id="PTHR15944:SF0">
    <property type="entry name" value="PRENYLCYSTEINE LYASE DOMAIN-CONTAINING PROTEIN"/>
    <property type="match status" value="1"/>
</dbReference>
<reference evidence="10" key="1">
    <citation type="submission" date="2015-10" db="EMBL/GenBank/DDBJ databases">
        <authorList>
            <person name="Regsiter A."/>
            <person name="william w."/>
        </authorList>
    </citation>
    <scope>NUCLEOTIDE SEQUENCE</scope>
    <source>
        <strain evidence="10">Montdore</strain>
    </source>
</reference>
<dbReference type="AlphaFoldDB" id="A0A292PTD0"/>
<keyword evidence="6" id="KW-0560">Oxidoreductase</keyword>
<evidence type="ECO:0000256" key="8">
    <source>
        <dbReference type="SAM" id="SignalP"/>
    </source>
</evidence>
<name>A0A292PTD0_9PEZI</name>
<organism evidence="10 11">
    <name type="scientific">Tuber aestivum</name>
    <name type="common">summer truffle</name>
    <dbReference type="NCBI Taxonomy" id="59557"/>
    <lineage>
        <taxon>Eukaryota</taxon>
        <taxon>Fungi</taxon>
        <taxon>Dikarya</taxon>
        <taxon>Ascomycota</taxon>
        <taxon>Pezizomycotina</taxon>
        <taxon>Pezizomycetes</taxon>
        <taxon>Pezizales</taxon>
        <taxon>Tuberaceae</taxon>
        <taxon>Tuber</taxon>
    </lineage>
</organism>
<evidence type="ECO:0000256" key="2">
    <source>
        <dbReference type="ARBA" id="ARBA00009967"/>
    </source>
</evidence>
<dbReference type="InterPro" id="IPR036188">
    <property type="entry name" value="FAD/NAD-bd_sf"/>
</dbReference>
<dbReference type="Pfam" id="PF07156">
    <property type="entry name" value="Prenylcys_lyase"/>
    <property type="match status" value="1"/>
</dbReference>
<comment type="cofactor">
    <cofactor evidence="1">
        <name>FAD</name>
        <dbReference type="ChEBI" id="CHEBI:57692"/>
    </cofactor>
</comment>
<keyword evidence="3" id="KW-0285">Flavoprotein</keyword>
<evidence type="ECO:0000256" key="5">
    <source>
        <dbReference type="ARBA" id="ARBA00022827"/>
    </source>
</evidence>
<dbReference type="Pfam" id="PF13450">
    <property type="entry name" value="NAD_binding_8"/>
    <property type="match status" value="1"/>
</dbReference>
<feature type="chain" id="PRO_5012968393" description="Prenylcysteine lyase domain-containing protein" evidence="8">
    <location>
        <begin position="23"/>
        <end position="293"/>
    </location>
</feature>
<proteinExistence type="inferred from homology"/>
<evidence type="ECO:0000256" key="4">
    <source>
        <dbReference type="ARBA" id="ARBA00022729"/>
    </source>
</evidence>
<evidence type="ECO:0000259" key="9">
    <source>
        <dbReference type="Pfam" id="PF07156"/>
    </source>
</evidence>
<protein>
    <recommendedName>
        <fullName evidence="9">Prenylcysteine lyase domain-containing protein</fullName>
    </recommendedName>
</protein>
<keyword evidence="7" id="KW-0325">Glycoprotein</keyword>
<keyword evidence="5" id="KW-0274">FAD</keyword>
<evidence type="ECO:0000256" key="6">
    <source>
        <dbReference type="ARBA" id="ARBA00023002"/>
    </source>
</evidence>
<accession>A0A292PTD0</accession>
<dbReference type="Gene3D" id="3.50.50.60">
    <property type="entry name" value="FAD/NAD(P)-binding domain"/>
    <property type="match status" value="1"/>
</dbReference>
<comment type="similarity">
    <text evidence="2">Belongs to the prenylcysteine oxidase family.</text>
</comment>
<dbReference type="GO" id="GO:0030327">
    <property type="term" value="P:prenylated protein catabolic process"/>
    <property type="evidence" value="ECO:0007669"/>
    <property type="project" value="TreeGrafter"/>
</dbReference>
<evidence type="ECO:0000256" key="1">
    <source>
        <dbReference type="ARBA" id="ARBA00001974"/>
    </source>
</evidence>
<evidence type="ECO:0000313" key="10">
    <source>
        <dbReference type="EMBL" id="CUS09717.1"/>
    </source>
</evidence>
<dbReference type="SUPFAM" id="SSF51905">
    <property type="entry name" value="FAD/NAD(P)-binding domain"/>
    <property type="match status" value="1"/>
</dbReference>
<dbReference type="InterPro" id="IPR010795">
    <property type="entry name" value="Prenylcys_lyase"/>
</dbReference>
<evidence type="ECO:0000256" key="3">
    <source>
        <dbReference type="ARBA" id="ARBA00022630"/>
    </source>
</evidence>
<gene>
    <name evidence="10" type="ORF">GSTUAT00006264001</name>
</gene>